<evidence type="ECO:0000256" key="3">
    <source>
        <dbReference type="ARBA" id="ARBA00008682"/>
    </source>
</evidence>
<dbReference type="InterPro" id="IPR050314">
    <property type="entry name" value="Glycosyl_Hydrlase_18"/>
</dbReference>
<keyword evidence="14" id="KW-1185">Reference proteome</keyword>
<gene>
    <name evidence="13" type="ORF">HRG_00488</name>
</gene>
<dbReference type="InterPro" id="IPR011583">
    <property type="entry name" value="Chitinase_II/V-like_cat"/>
</dbReference>
<sequence>MHFNRVSTLAGLGLAMLGSALSKPLIFGYMQFSDKANLELDFSKYTHINLAFAIPKPDGSLAFDGNATLPQAVDKIHEKGAKAQISIGGFLGSANFSNIVKDQALRSTFTENIVNFLKTNKLDGVDVDWEFPGREGDPCNVVDKENDSANFLIFLTELRQRFTTEFGKDNMLITMAVRVQPFDGPDGPMSNVSAFAAQTDYAFLMAYDINGPWAAESGANAPLNFEVGKGAQFSANSSLDNWLLAGWPAEKLVLGVPFYGHGTQLENSTANATSMYQAQSTQAPLGDQEDAVSTDACTGKNASSGAWRWKHLRGQGLLDTATTAKEPWENHQFISYDDPDSLKAKAELANLKGLGGMMIWSIDMDTNDYELTDVIKDNLKVDQCGKGPTS</sequence>
<dbReference type="OrthoDB" id="76388at2759"/>
<comment type="caution">
    <text evidence="13">The sequence shown here is derived from an EMBL/GenBank/DDBJ whole genome shotgun (WGS) entry which is preliminary data.</text>
</comment>
<proteinExistence type="inferred from homology"/>
<protein>
    <recommendedName>
        <fullName evidence="4">chitinase</fullName>
        <ecNumber evidence="4">3.2.1.14</ecNumber>
    </recommendedName>
</protein>
<evidence type="ECO:0000256" key="1">
    <source>
        <dbReference type="ARBA" id="ARBA00000822"/>
    </source>
</evidence>
<evidence type="ECO:0000256" key="5">
    <source>
        <dbReference type="ARBA" id="ARBA00022525"/>
    </source>
</evidence>
<evidence type="ECO:0000256" key="2">
    <source>
        <dbReference type="ARBA" id="ARBA00004613"/>
    </source>
</evidence>
<evidence type="ECO:0000256" key="9">
    <source>
        <dbReference type="ARBA" id="ARBA00023295"/>
    </source>
</evidence>
<dbReference type="PROSITE" id="PS51910">
    <property type="entry name" value="GH18_2"/>
    <property type="match status" value="1"/>
</dbReference>
<evidence type="ECO:0000256" key="6">
    <source>
        <dbReference type="ARBA" id="ARBA00022801"/>
    </source>
</evidence>
<evidence type="ECO:0000256" key="10">
    <source>
        <dbReference type="ARBA" id="ARBA00023326"/>
    </source>
</evidence>
<keyword evidence="9 11" id="KW-0326">Glycosidase</keyword>
<dbReference type="PANTHER" id="PTHR11177">
    <property type="entry name" value="CHITINASE"/>
    <property type="match status" value="1"/>
</dbReference>
<evidence type="ECO:0000259" key="12">
    <source>
        <dbReference type="PROSITE" id="PS51910"/>
    </source>
</evidence>
<dbReference type="GO" id="GO:0008061">
    <property type="term" value="F:chitin binding"/>
    <property type="evidence" value="ECO:0007669"/>
    <property type="project" value="InterPro"/>
</dbReference>
<dbReference type="EMBL" id="JAIZPD010000001">
    <property type="protein sequence ID" value="KAH0967846.1"/>
    <property type="molecule type" value="Genomic_DNA"/>
</dbReference>
<dbReference type="EC" id="3.2.1.14" evidence="4"/>
<evidence type="ECO:0000256" key="8">
    <source>
        <dbReference type="ARBA" id="ARBA00023277"/>
    </source>
</evidence>
<accession>A0A9P8SMC0</accession>
<keyword evidence="7" id="KW-0146">Chitin degradation</keyword>
<evidence type="ECO:0000256" key="11">
    <source>
        <dbReference type="RuleBase" id="RU000489"/>
    </source>
</evidence>
<evidence type="ECO:0000256" key="4">
    <source>
        <dbReference type="ARBA" id="ARBA00012729"/>
    </source>
</evidence>
<dbReference type="Gene3D" id="3.20.20.80">
    <property type="entry name" value="Glycosidases"/>
    <property type="match status" value="1"/>
</dbReference>
<dbReference type="AlphaFoldDB" id="A0A9P8SMC0"/>
<dbReference type="SMART" id="SM00636">
    <property type="entry name" value="Glyco_18"/>
    <property type="match status" value="1"/>
</dbReference>
<organism evidence="13 14">
    <name type="scientific">Hirsutella rhossiliensis</name>
    <dbReference type="NCBI Taxonomy" id="111463"/>
    <lineage>
        <taxon>Eukaryota</taxon>
        <taxon>Fungi</taxon>
        <taxon>Dikarya</taxon>
        <taxon>Ascomycota</taxon>
        <taxon>Pezizomycotina</taxon>
        <taxon>Sordariomycetes</taxon>
        <taxon>Hypocreomycetidae</taxon>
        <taxon>Hypocreales</taxon>
        <taxon>Ophiocordycipitaceae</taxon>
        <taxon>Hirsutella</taxon>
    </lineage>
</organism>
<dbReference type="GO" id="GO:0008843">
    <property type="term" value="F:endochitinase activity"/>
    <property type="evidence" value="ECO:0007669"/>
    <property type="project" value="UniProtKB-EC"/>
</dbReference>
<comment type="subcellular location">
    <subcellularLocation>
        <location evidence="2">Secreted</location>
    </subcellularLocation>
</comment>
<dbReference type="Proteomes" id="UP000824596">
    <property type="component" value="Unassembled WGS sequence"/>
</dbReference>
<keyword evidence="5" id="KW-0964">Secreted</keyword>
<dbReference type="InterPro" id="IPR001223">
    <property type="entry name" value="Glyco_hydro18_cat"/>
</dbReference>
<evidence type="ECO:0000256" key="7">
    <source>
        <dbReference type="ARBA" id="ARBA00023024"/>
    </source>
</evidence>
<dbReference type="Pfam" id="PF00704">
    <property type="entry name" value="Glyco_hydro_18"/>
    <property type="match status" value="1"/>
</dbReference>
<dbReference type="GO" id="GO:0006032">
    <property type="term" value="P:chitin catabolic process"/>
    <property type="evidence" value="ECO:0007669"/>
    <property type="project" value="UniProtKB-KW"/>
</dbReference>
<dbReference type="InterPro" id="IPR017853">
    <property type="entry name" value="GH"/>
</dbReference>
<comment type="similarity">
    <text evidence="3">Belongs to the glycosyl hydrolase 18 family. Chitinase class V subfamily.</text>
</comment>
<feature type="domain" description="GH18" evidence="12">
    <location>
        <begin position="24"/>
        <end position="382"/>
    </location>
</feature>
<dbReference type="GeneID" id="68349617"/>
<dbReference type="PROSITE" id="PS01095">
    <property type="entry name" value="GH18_1"/>
    <property type="match status" value="1"/>
</dbReference>
<keyword evidence="10" id="KW-0624">Polysaccharide degradation</keyword>
<name>A0A9P8SMC0_9HYPO</name>
<dbReference type="InterPro" id="IPR029070">
    <property type="entry name" value="Chitinase_insertion_sf"/>
</dbReference>
<dbReference type="PANTHER" id="PTHR11177:SF392">
    <property type="entry name" value="HAP41P"/>
    <property type="match status" value="1"/>
</dbReference>
<dbReference type="GO" id="GO:0000272">
    <property type="term" value="P:polysaccharide catabolic process"/>
    <property type="evidence" value="ECO:0007669"/>
    <property type="project" value="UniProtKB-KW"/>
</dbReference>
<evidence type="ECO:0000313" key="14">
    <source>
        <dbReference type="Proteomes" id="UP000824596"/>
    </source>
</evidence>
<dbReference type="InterPro" id="IPR001579">
    <property type="entry name" value="Glyco_hydro_18_chit_AS"/>
</dbReference>
<keyword evidence="6 11" id="KW-0378">Hydrolase</keyword>
<comment type="catalytic activity">
    <reaction evidence="1">
        <text>Random endo-hydrolysis of N-acetyl-beta-D-glucosaminide (1-&gt;4)-beta-linkages in chitin and chitodextrins.</text>
        <dbReference type="EC" id="3.2.1.14"/>
    </reaction>
</comment>
<keyword evidence="8" id="KW-0119">Carbohydrate metabolism</keyword>
<dbReference type="RefSeq" id="XP_044725359.1">
    <property type="nucleotide sequence ID" value="XM_044858959.1"/>
</dbReference>
<dbReference type="SUPFAM" id="SSF51445">
    <property type="entry name" value="(Trans)glycosidases"/>
    <property type="match status" value="1"/>
</dbReference>
<dbReference type="GO" id="GO:0005576">
    <property type="term" value="C:extracellular region"/>
    <property type="evidence" value="ECO:0007669"/>
    <property type="project" value="UniProtKB-SubCell"/>
</dbReference>
<dbReference type="Gene3D" id="3.10.50.10">
    <property type="match status" value="1"/>
</dbReference>
<reference evidence="13" key="1">
    <citation type="submission" date="2021-09" db="EMBL/GenBank/DDBJ databases">
        <title>A high-quality genome of the endoparasitic fungus Hirsutella rhossiliensis with a comparison of Hirsutella genomes reveals transposable elements contributing to genome size variation.</title>
        <authorList>
            <person name="Lin R."/>
            <person name="Jiao Y."/>
            <person name="Sun X."/>
            <person name="Ling J."/>
            <person name="Xie B."/>
            <person name="Cheng X."/>
        </authorList>
    </citation>
    <scope>NUCLEOTIDE SEQUENCE</scope>
    <source>
        <strain evidence="13">HR02</strain>
    </source>
</reference>
<evidence type="ECO:0000313" key="13">
    <source>
        <dbReference type="EMBL" id="KAH0967846.1"/>
    </source>
</evidence>